<reference evidence="6 7" key="1">
    <citation type="submission" date="2020-03" db="EMBL/GenBank/DDBJ databases">
        <title>FDA dAtabase for Regulatory Grade micrObial Sequences (FDA-ARGOS): Supporting development and validation of Infectious Disease Dx tests.</title>
        <authorList>
            <person name="Campos J."/>
            <person name="Goldberg B."/>
            <person name="Tallon L."/>
            <person name="Sadzewicz L."/>
            <person name="Vavikolanu K."/>
            <person name="Mehta A."/>
            <person name="Aluvathingal J."/>
            <person name="Nadendla S."/>
            <person name="Nandy P."/>
            <person name="Geyer C."/>
            <person name="Yan Y."/>
            <person name="Sichtig H."/>
        </authorList>
    </citation>
    <scope>NUCLEOTIDE SEQUENCE [LARGE SCALE GENOMIC DNA]</scope>
    <source>
        <strain evidence="6 7">FDAARGOS_656</strain>
    </source>
</reference>
<dbReference type="FunFam" id="2.60.40.1480:FF:000007">
    <property type="entry name" value="Coatomer subunit gamma"/>
    <property type="match status" value="1"/>
</dbReference>
<dbReference type="GO" id="GO:0005793">
    <property type="term" value="C:endoplasmic reticulum-Golgi intermediate compartment"/>
    <property type="evidence" value="ECO:0007669"/>
    <property type="project" value="TreeGrafter"/>
</dbReference>
<accession>A0A8H6BTY5</accession>
<dbReference type="PANTHER" id="PTHR10261:SF0">
    <property type="entry name" value="COATOMER SUBUNIT GAMMA-2"/>
    <property type="match status" value="1"/>
</dbReference>
<organism evidence="6 7">
    <name type="scientific">Candida albicans</name>
    <name type="common">Yeast</name>
    <dbReference type="NCBI Taxonomy" id="5476"/>
    <lineage>
        <taxon>Eukaryota</taxon>
        <taxon>Fungi</taxon>
        <taxon>Dikarya</taxon>
        <taxon>Ascomycota</taxon>
        <taxon>Saccharomycotina</taxon>
        <taxon>Pichiomycetes</taxon>
        <taxon>Debaryomycetaceae</taxon>
        <taxon>Candida/Lodderomyces clade</taxon>
        <taxon>Candida</taxon>
    </lineage>
</organism>
<dbReference type="GO" id="GO:0006891">
    <property type="term" value="P:intra-Golgi vesicle-mediated transport"/>
    <property type="evidence" value="ECO:0007669"/>
    <property type="project" value="TreeGrafter"/>
</dbReference>
<dbReference type="PANTHER" id="PTHR10261">
    <property type="entry name" value="COATOMER SUBUNIT GAMMA"/>
    <property type="match status" value="1"/>
</dbReference>
<dbReference type="GO" id="GO:0009306">
    <property type="term" value="P:protein secretion"/>
    <property type="evidence" value="ECO:0007669"/>
    <property type="project" value="TreeGrafter"/>
</dbReference>
<feature type="domain" description="Coatomer gamma subunit appendage Ig-like subdomain" evidence="4">
    <location>
        <begin position="33"/>
        <end position="184"/>
    </location>
</feature>
<dbReference type="Pfam" id="PF08752">
    <property type="entry name" value="COP-gamma_platf"/>
    <property type="match status" value="1"/>
</dbReference>
<dbReference type="SUPFAM" id="SSF49348">
    <property type="entry name" value="Clathrin adaptor appendage domain"/>
    <property type="match status" value="1"/>
</dbReference>
<dbReference type="InterPro" id="IPR037067">
    <property type="entry name" value="Coatomer_gsu_app_sf"/>
</dbReference>
<dbReference type="GO" id="GO:0005198">
    <property type="term" value="F:structural molecule activity"/>
    <property type="evidence" value="ECO:0007669"/>
    <property type="project" value="InterPro"/>
</dbReference>
<dbReference type="SUPFAM" id="SSF55711">
    <property type="entry name" value="Subdomain of clathrin and coatomer appendage domain"/>
    <property type="match status" value="1"/>
</dbReference>
<proteinExistence type="predicted"/>
<dbReference type="EMBL" id="JABWAD010000061">
    <property type="protein sequence ID" value="KAF6063266.1"/>
    <property type="molecule type" value="Genomic_DNA"/>
</dbReference>
<comment type="caution">
    <text evidence="6">The sequence shown here is derived from an EMBL/GenBank/DDBJ whole genome shotgun (WGS) entry which is preliminary data.</text>
</comment>
<dbReference type="Gene3D" id="2.60.40.1480">
    <property type="entry name" value="Coatomer, gamma subunit, appendage domain"/>
    <property type="match status" value="1"/>
</dbReference>
<comment type="function">
    <text evidence="2">The coatomer is a cytosolic protein complex that binds to dilysine motifs and reversibly associates with Golgi non-clathrin-coated vesicles, which further mediate biosynthetic protein transport from the ER, via the Golgi up to the trans Golgi network. Coatomer complex is required for budding from Golgi membranes, and is essential for the retrograde Golgi-to-ER transport of dilysine-tagged proteins.</text>
</comment>
<dbReference type="GO" id="GO:0000139">
    <property type="term" value="C:Golgi membrane"/>
    <property type="evidence" value="ECO:0007669"/>
    <property type="project" value="TreeGrafter"/>
</dbReference>
<dbReference type="Proteomes" id="UP000536275">
    <property type="component" value="Unassembled WGS sequence"/>
</dbReference>
<evidence type="ECO:0000259" key="5">
    <source>
        <dbReference type="Pfam" id="PF16381"/>
    </source>
</evidence>
<evidence type="ECO:0000313" key="6">
    <source>
        <dbReference type="EMBL" id="KAF6063266.1"/>
    </source>
</evidence>
<dbReference type="FunFam" id="3.30.310.10:FF:000008">
    <property type="entry name" value="Coatomer subunit gamma"/>
    <property type="match status" value="1"/>
</dbReference>
<dbReference type="InterPro" id="IPR012295">
    <property type="entry name" value="TBP_dom_sf"/>
</dbReference>
<dbReference type="AlphaFoldDB" id="A0A8H6BTY5"/>
<dbReference type="GO" id="GO:0006888">
    <property type="term" value="P:endoplasmic reticulum to Golgi vesicle-mediated transport"/>
    <property type="evidence" value="ECO:0007669"/>
    <property type="project" value="TreeGrafter"/>
</dbReference>
<dbReference type="InterPro" id="IPR013041">
    <property type="entry name" value="Clathrin_app_Ig-like_sf"/>
</dbReference>
<evidence type="ECO:0000256" key="3">
    <source>
        <dbReference type="ARBA" id="ARBA00081297"/>
    </source>
</evidence>
<name>A0A8H6BTY5_CANAX</name>
<sequence>MLKITILPRLKNKRGTKVESAGDNVANDLLRQQEYAQELAAIAEFESYGKLTKSTSVPIYLTDKENEIVVSVVKHLFAESQKLVLQYNINNTLPHTVLQDISVIAQPDNELYQEDFIVPLAELKPDQTGIVYVSFSAPAIEDEELLSAFGNTVAYTNKDLDDEGNVDPTDDGWSDEYQIDDLELLAGDFIIPLYNSNFTSIFDQLPNQDSGVVNISNVDTIENAVNKVKTALNMMPLDGSDYVPSDITSHTLKLLGKDVWGGKVGASIRLASTGGKIVAKVEAKTETENFANVIISSVY</sequence>
<gene>
    <name evidence="6" type="ORF">FOB64_006262</name>
</gene>
<dbReference type="GO" id="GO:0005783">
    <property type="term" value="C:endoplasmic reticulum"/>
    <property type="evidence" value="ECO:0007669"/>
    <property type="project" value="TreeGrafter"/>
</dbReference>
<evidence type="ECO:0000313" key="7">
    <source>
        <dbReference type="Proteomes" id="UP000536275"/>
    </source>
</evidence>
<dbReference type="InterPro" id="IPR017106">
    <property type="entry name" value="Coatomer_gsu"/>
</dbReference>
<dbReference type="Pfam" id="PF16381">
    <property type="entry name" value="Coatomer_g_Cpla"/>
    <property type="match status" value="1"/>
</dbReference>
<evidence type="ECO:0000256" key="2">
    <source>
        <dbReference type="ARBA" id="ARBA00025536"/>
    </source>
</evidence>
<evidence type="ECO:0000256" key="1">
    <source>
        <dbReference type="ARBA" id="ARBA00022553"/>
    </source>
</evidence>
<protein>
    <recommendedName>
        <fullName evidence="3">Gamma-coat protein</fullName>
    </recommendedName>
</protein>
<keyword evidence="1" id="KW-0597">Phosphoprotein</keyword>
<dbReference type="GO" id="GO:0030126">
    <property type="term" value="C:COPI vesicle coat"/>
    <property type="evidence" value="ECO:0007669"/>
    <property type="project" value="InterPro"/>
</dbReference>
<dbReference type="InterPro" id="IPR009028">
    <property type="entry name" value="Coatomer/calthrin_app_sub_C"/>
</dbReference>
<evidence type="ECO:0000259" key="4">
    <source>
        <dbReference type="Pfam" id="PF08752"/>
    </source>
</evidence>
<dbReference type="InterPro" id="IPR032154">
    <property type="entry name" value="Coatomer_g_Cpla"/>
</dbReference>
<dbReference type="GO" id="GO:0006886">
    <property type="term" value="P:intracellular protein transport"/>
    <property type="evidence" value="ECO:0007669"/>
    <property type="project" value="InterPro"/>
</dbReference>
<feature type="domain" description="Coatomer subunit gamma C-terminal" evidence="5">
    <location>
        <begin position="187"/>
        <end position="298"/>
    </location>
</feature>
<dbReference type="InterPro" id="IPR013040">
    <property type="entry name" value="Coatomer_gsu_app_Ig-like_dom"/>
</dbReference>
<dbReference type="Gene3D" id="3.30.310.10">
    <property type="entry name" value="TATA-Binding Protein"/>
    <property type="match status" value="1"/>
</dbReference>